<dbReference type="EMBL" id="CP024700">
    <property type="protein sequence ID" value="ATV61098.1"/>
    <property type="molecule type" value="Genomic_DNA"/>
</dbReference>
<dbReference type="InterPro" id="IPR021269">
    <property type="entry name" value="DUF2848"/>
</dbReference>
<dbReference type="Proteomes" id="UP000228552">
    <property type="component" value="Chromosome"/>
</dbReference>
<dbReference type="RefSeq" id="WP_099986950.1">
    <property type="nucleotide sequence ID" value="NZ_CP024700.1"/>
</dbReference>
<evidence type="ECO:0000313" key="1">
    <source>
        <dbReference type="EMBL" id="ATV61098.1"/>
    </source>
</evidence>
<reference evidence="1 2" key="1">
    <citation type="submission" date="2017-11" db="EMBL/GenBank/DDBJ databases">
        <title>Genome sequencing of Fusobacterium periodonticum KCOM 1263.</title>
        <authorList>
            <person name="Kook J.-K."/>
            <person name="Park S.-N."/>
            <person name="Lim Y.K."/>
        </authorList>
    </citation>
    <scope>NUCLEOTIDE SEQUENCE [LARGE SCALE GENOMIC DNA]</scope>
    <source>
        <strain evidence="1 2">KCOM 1263</strain>
    </source>
</reference>
<evidence type="ECO:0000313" key="2">
    <source>
        <dbReference type="Proteomes" id="UP000228552"/>
    </source>
</evidence>
<organism evidence="1 2">
    <name type="scientific">Fusobacterium pseudoperiodonticum</name>
    <dbReference type="NCBI Taxonomy" id="2663009"/>
    <lineage>
        <taxon>Bacteria</taxon>
        <taxon>Fusobacteriati</taxon>
        <taxon>Fusobacteriota</taxon>
        <taxon>Fusobacteriia</taxon>
        <taxon>Fusobacteriales</taxon>
        <taxon>Fusobacteriaceae</taxon>
        <taxon>Fusobacterium</taxon>
    </lineage>
</organism>
<proteinExistence type="predicted"/>
<protein>
    <recommendedName>
        <fullName evidence="3">DUF2848 domain-containing protein</fullName>
    </recommendedName>
</protein>
<name>A0AAD0AKC6_9FUSO</name>
<keyword evidence="2" id="KW-1185">Reference proteome</keyword>
<gene>
    <name evidence="1" type="ORF">CTM74_04195</name>
</gene>
<sequence length="231" mass="26541">MKIKFEVKGKNDSFVGKIEFDLKRLLIVGYSGSNVEKIMAHIKELKEHLGVPEPKKIPTIFECSKELLTTERNIKFVGDMTSGEVEFLIIKHSNEIYIGIGSDHTDRKLESISVPKAKQICPKPIGKEVWLYKDIKEHWNEIEAESYQNIKGEKILYQKGKLSEILPVEKIISELENRVGDIEDSIIFSGTVPLISTFKYGDEFICKIYDKKNNSTLNLNYEINQISEEEK</sequence>
<evidence type="ECO:0008006" key="3">
    <source>
        <dbReference type="Google" id="ProtNLM"/>
    </source>
</evidence>
<dbReference type="AlphaFoldDB" id="A0AAD0AKC6"/>
<accession>A0AAD0AKC6</accession>
<dbReference type="Pfam" id="PF11010">
    <property type="entry name" value="DUF2848"/>
    <property type="match status" value="1"/>
</dbReference>